<dbReference type="SUPFAM" id="SSF54001">
    <property type="entry name" value="Cysteine proteinases"/>
    <property type="match status" value="1"/>
</dbReference>
<dbReference type="OrthoDB" id="442460at2759"/>
<dbReference type="Pfam" id="PF02902">
    <property type="entry name" value="Peptidase_C48"/>
    <property type="match status" value="2"/>
</dbReference>
<dbReference type="GO" id="GO:0070139">
    <property type="term" value="F:SUMO-specific endopeptidase activity"/>
    <property type="evidence" value="ECO:0007669"/>
    <property type="project" value="TreeGrafter"/>
</dbReference>
<dbReference type="FunFam" id="1.10.418.20:FF:000004">
    <property type="entry name" value="sentrin-specific protease 7 isoform X1"/>
    <property type="match status" value="1"/>
</dbReference>
<feature type="compositionally biased region" description="Low complexity" evidence="6">
    <location>
        <begin position="1193"/>
        <end position="1207"/>
    </location>
</feature>
<feature type="domain" description="Ubiquitin-like protease family profile" evidence="7">
    <location>
        <begin position="916"/>
        <end position="1433"/>
    </location>
</feature>
<evidence type="ECO:0000256" key="2">
    <source>
        <dbReference type="ARBA" id="ARBA00022553"/>
    </source>
</evidence>
<feature type="region of interest" description="Disordered" evidence="6">
    <location>
        <begin position="1"/>
        <end position="53"/>
    </location>
</feature>
<dbReference type="InterPro" id="IPR003653">
    <property type="entry name" value="Peptidase_C48_C"/>
</dbReference>
<dbReference type="Gene3D" id="3.40.395.10">
    <property type="entry name" value="Adenoviral Proteinase, Chain A"/>
    <property type="match status" value="1"/>
</dbReference>
<keyword evidence="3" id="KW-0645">Protease</keyword>
<feature type="compositionally biased region" description="Polar residues" evidence="6">
    <location>
        <begin position="825"/>
        <end position="835"/>
    </location>
</feature>
<feature type="compositionally biased region" description="Polar residues" evidence="6">
    <location>
        <begin position="412"/>
        <end position="434"/>
    </location>
</feature>
<feature type="region of interest" description="Disordered" evidence="6">
    <location>
        <begin position="220"/>
        <end position="329"/>
    </location>
</feature>
<feature type="region of interest" description="Disordered" evidence="6">
    <location>
        <begin position="411"/>
        <end position="457"/>
    </location>
</feature>
<evidence type="ECO:0000313" key="9">
    <source>
        <dbReference type="Proteomes" id="UP000838412"/>
    </source>
</evidence>
<keyword evidence="4" id="KW-0833">Ubl conjugation pathway</keyword>
<dbReference type="InterPro" id="IPR038765">
    <property type="entry name" value="Papain-like_cys_pep_sf"/>
</dbReference>
<evidence type="ECO:0000256" key="6">
    <source>
        <dbReference type="SAM" id="MobiDB-lite"/>
    </source>
</evidence>
<keyword evidence="2" id="KW-0597">Phosphoprotein</keyword>
<feature type="compositionally biased region" description="Polar residues" evidence="6">
    <location>
        <begin position="1323"/>
        <end position="1332"/>
    </location>
</feature>
<dbReference type="Proteomes" id="UP000838412">
    <property type="component" value="Chromosome 1"/>
</dbReference>
<feature type="region of interest" description="Disordered" evidence="6">
    <location>
        <begin position="344"/>
        <end position="399"/>
    </location>
</feature>
<feature type="compositionally biased region" description="Basic and acidic residues" evidence="6">
    <location>
        <begin position="1249"/>
        <end position="1287"/>
    </location>
</feature>
<accession>A0A8J9VY62</accession>
<feature type="compositionally biased region" description="Basic and acidic residues" evidence="6">
    <location>
        <begin position="613"/>
        <end position="636"/>
    </location>
</feature>
<evidence type="ECO:0000256" key="1">
    <source>
        <dbReference type="ARBA" id="ARBA00005234"/>
    </source>
</evidence>
<feature type="region of interest" description="Disordered" evidence="6">
    <location>
        <begin position="490"/>
        <end position="510"/>
    </location>
</feature>
<proteinExistence type="inferred from homology"/>
<feature type="compositionally biased region" description="Polar residues" evidence="6">
    <location>
        <begin position="1057"/>
        <end position="1080"/>
    </location>
</feature>
<feature type="compositionally biased region" description="Polar residues" evidence="6">
    <location>
        <begin position="875"/>
        <end position="886"/>
    </location>
</feature>
<gene>
    <name evidence="8" type="primary">SENP7</name>
    <name evidence="8" type="ORF">BLAG_LOCUS585</name>
</gene>
<feature type="region of interest" description="Disordered" evidence="6">
    <location>
        <begin position="825"/>
        <end position="897"/>
    </location>
</feature>
<sequence>MAQKRTSSLLEALDTSSEKEDQGYSDLFGFRSNIASDSDSDSPGHKTKDTEEDDVVLVEETPSEVSGHKVIKRPLDFKGSFAKDYKIPRKMKDSEVVEDSAVLPDKAQHYSSPLSKAQYPPCNTQYSPRTQNRINLKLVAGKNNFNSYREDQQAHRVHVTPNSNSFNRVNHTPHLKSQKISVHVPTFQTVAMKPRIVVDNHTVSKSNTVHTLSTTLPNILKHGVNRNSSSTGRSTEDCSPDVSGSSATSTVSDAGNSSGSVTNVSPSVQIQLQHEKGQLRGGEVVNTISTGGLQGGGRGMVTKGQGAGRGGQVQRGRGRPPTALKGNATGMNMLSAARVNLGDRCDADQSSSGSSTNSPQRGGQGFQDEFTRHLQTKNKDRAAAQDMRNILSPPSRLGAWKHAEVDRKPVLSSATVSSTTQVNGEASQDTQQDPRTSELGTEKKEADSSGGGDDAEDEGNVSFLCTHCGNSTYHRDRCNSCKKDTLQKVSTNHDPLQPQARAPLSRKGLPASNFYKDKMARFSDIYSPGTSTTTVAHSRIAADKQQRLYQPTTRRNTRNAGRPVGRPRVSQKAVPEVVLISDDEDEPPKPAVQPESSPASRSSSGANTPVPEPDTRHGTAQDSKTEVDSTQHKEDPGTPATPGTPKVSFITDGRNSVMFEIRAMRIGSRLIQPCEVIIFHMEKGIRLNLEGHIVELQPQDIVQSVAHFGINTPFIQLSVTPKVGLALRSRLRFNKKEGSDWFDPGSSDASEKYILLLLHTPVPPTVADALRQHLETFSSQPDRGFVEVVDKEKANSILMALEVKVPLQKSEKTTFITTQSVLAKQDPSTTYQVTSGVPRGPSPIPHRSSPAPRGQAVVARSSQGRTTNEHRMTLPDTSSRSSSPQCHDQEEDDRDGFVGPVTKLIVYPPPPATGGITVTSEDMWCLRDGEFLNDVIIDFYLKYLVNAVLSEEDKKRTHIFSSFFYKRLMQRDHVRTRSEESTHALPIYKRHSRVKTWTRHVDLFSKDFVIVPINENAHWYLAVICFPGLDKEDPHPAFVSRLTRPPTPDLGPPSRPSTPVSNPDKQRTTQQSTEDSGSRIQQSSQSQDGAEPTSEQSSQVKGHDTVLPSSSLSSVRSTEGQADSDSTSSQESITKAIQTEPLTREQIEAAIGSQLVEEDRLASRQSPRKCPETVEKVSLSPRRSPRKCADTASSSLDSTSQSSQQSSPGKRNSPRKKTEESPKQDSRHSLVEVRQSFIQSTTSPRKKLKFPDAEQDRKGEMEKMDVDQDLEEQREGLNEGERDKMETDQSMTEGRSEALQAEPMETEDTVGSSFPETSAGAIDTSQQGSHDQSMLDDSASDQSASTMSDQSQPTMSIRRRPCILLFDSLRGPRRQHVMRNLREYLTVEWELKKKDQPKRVFDNINMKGANPKVPQQTNYSDCGVFLLQYVETFFRNPIQDYSFPLNGLEHWFSRERMKRKRQELQELIQKLTEEQKEKPDDRT</sequence>
<name>A0A8J9VY62_BRALA</name>
<feature type="region of interest" description="Disordered" evidence="6">
    <location>
        <begin position="1037"/>
        <end position="1356"/>
    </location>
</feature>
<feature type="compositionally biased region" description="Basic and acidic residues" evidence="6">
    <location>
        <begin position="1216"/>
        <end position="1231"/>
    </location>
</feature>
<feature type="compositionally biased region" description="Polar residues" evidence="6">
    <location>
        <begin position="1118"/>
        <end position="1141"/>
    </location>
</feature>
<feature type="compositionally biased region" description="Gly residues" evidence="6">
    <location>
        <begin position="292"/>
        <end position="313"/>
    </location>
</feature>
<evidence type="ECO:0000313" key="8">
    <source>
        <dbReference type="EMBL" id="CAH1228076.1"/>
    </source>
</evidence>
<organism evidence="8 9">
    <name type="scientific">Branchiostoma lanceolatum</name>
    <name type="common">Common lancelet</name>
    <name type="synonym">Amphioxus lanceolatum</name>
    <dbReference type="NCBI Taxonomy" id="7740"/>
    <lineage>
        <taxon>Eukaryota</taxon>
        <taxon>Metazoa</taxon>
        <taxon>Chordata</taxon>
        <taxon>Cephalochordata</taxon>
        <taxon>Leptocardii</taxon>
        <taxon>Amphioxiformes</taxon>
        <taxon>Branchiostomatidae</taxon>
        <taxon>Branchiostoma</taxon>
    </lineage>
</organism>
<keyword evidence="9" id="KW-1185">Reference proteome</keyword>
<feature type="region of interest" description="Disordered" evidence="6">
    <location>
        <begin position="543"/>
        <end position="649"/>
    </location>
</feature>
<dbReference type="GO" id="GO:0016926">
    <property type="term" value="P:protein desumoylation"/>
    <property type="evidence" value="ECO:0007669"/>
    <property type="project" value="TreeGrafter"/>
</dbReference>
<feature type="compositionally biased region" description="Pro residues" evidence="6">
    <location>
        <begin position="1045"/>
        <end position="1056"/>
    </location>
</feature>
<keyword evidence="5" id="KW-0378">Hydrolase</keyword>
<dbReference type="PANTHER" id="PTHR46896:SF3">
    <property type="entry name" value="FI06413P-RELATED"/>
    <property type="match status" value="1"/>
</dbReference>
<dbReference type="GO" id="GO:0006508">
    <property type="term" value="P:proteolysis"/>
    <property type="evidence" value="ECO:0007669"/>
    <property type="project" value="UniProtKB-KW"/>
</dbReference>
<dbReference type="PANTHER" id="PTHR46896">
    <property type="entry name" value="SENTRIN-SPECIFIC PROTEASE"/>
    <property type="match status" value="1"/>
</dbReference>
<dbReference type="FunFam" id="1.10.418.20:FF:000001">
    <property type="entry name" value="sentrin-specific protease 6 isoform X1"/>
    <property type="match status" value="1"/>
</dbReference>
<dbReference type="InterPro" id="IPR051947">
    <property type="entry name" value="Sentrin-specific_protease"/>
</dbReference>
<dbReference type="GO" id="GO:0005634">
    <property type="term" value="C:nucleus"/>
    <property type="evidence" value="ECO:0007669"/>
    <property type="project" value="TreeGrafter"/>
</dbReference>
<reference evidence="8" key="1">
    <citation type="submission" date="2022-01" db="EMBL/GenBank/DDBJ databases">
        <authorList>
            <person name="Braso-Vives M."/>
        </authorList>
    </citation>
    <scope>NUCLEOTIDE SEQUENCE</scope>
</reference>
<evidence type="ECO:0000256" key="4">
    <source>
        <dbReference type="ARBA" id="ARBA00022786"/>
    </source>
</evidence>
<feature type="compositionally biased region" description="Polar residues" evidence="6">
    <location>
        <begin position="1340"/>
        <end position="1355"/>
    </location>
</feature>
<evidence type="ECO:0000256" key="5">
    <source>
        <dbReference type="ARBA" id="ARBA00022801"/>
    </source>
</evidence>
<comment type="similarity">
    <text evidence="1">Belongs to the peptidase C48 family.</text>
</comment>
<dbReference type="PROSITE" id="PS50600">
    <property type="entry name" value="ULP_PROTEASE"/>
    <property type="match status" value="1"/>
</dbReference>
<feature type="compositionally biased region" description="Basic and acidic residues" evidence="6">
    <location>
        <begin position="369"/>
        <end position="383"/>
    </location>
</feature>
<dbReference type="GO" id="GO:0005737">
    <property type="term" value="C:cytoplasm"/>
    <property type="evidence" value="ECO:0007669"/>
    <property type="project" value="TreeGrafter"/>
</dbReference>
<dbReference type="EMBL" id="OV696686">
    <property type="protein sequence ID" value="CAH1228076.1"/>
    <property type="molecule type" value="Genomic_DNA"/>
</dbReference>
<dbReference type="Gene3D" id="1.10.418.20">
    <property type="match status" value="1"/>
</dbReference>
<evidence type="ECO:0000259" key="7">
    <source>
        <dbReference type="PROSITE" id="PS50600"/>
    </source>
</evidence>
<protein>
    <submittedName>
        <fullName evidence="8">SENP7 protein</fullName>
    </submittedName>
</protein>
<feature type="compositionally biased region" description="Polar residues" evidence="6">
    <location>
        <begin position="242"/>
        <end position="272"/>
    </location>
</feature>
<feature type="compositionally biased region" description="Low complexity" evidence="6">
    <location>
        <begin position="1106"/>
        <end position="1117"/>
    </location>
</feature>
<evidence type="ECO:0000256" key="3">
    <source>
        <dbReference type="ARBA" id="ARBA00022670"/>
    </source>
</evidence>